<reference evidence="3 4" key="1">
    <citation type="submission" date="2022-06" db="EMBL/GenBank/DDBJ databases">
        <title>Genomic Encyclopedia of Archaeal and Bacterial Type Strains, Phase II (KMG-II): from individual species to whole genera.</title>
        <authorList>
            <person name="Goeker M."/>
        </authorList>
    </citation>
    <scope>NUCLEOTIDE SEQUENCE [LARGE SCALE GENOMIC DNA]</scope>
    <source>
        <strain evidence="3 4">DSM 44693</strain>
    </source>
</reference>
<name>A0ABT1HIZ2_9NOCA</name>
<comment type="caution">
    <text evidence="3">The sequence shown here is derived from an EMBL/GenBank/DDBJ whole genome shotgun (WGS) entry which is preliminary data.</text>
</comment>
<gene>
    <name evidence="3" type="ORF">LX13_003739</name>
</gene>
<keyword evidence="4" id="KW-1185">Reference proteome</keyword>
<evidence type="ECO:0000313" key="4">
    <source>
        <dbReference type="Proteomes" id="UP001206895"/>
    </source>
</evidence>
<dbReference type="GO" id="GO:0016787">
    <property type="term" value="F:hydrolase activity"/>
    <property type="evidence" value="ECO:0007669"/>
    <property type="project" value="UniProtKB-KW"/>
</dbReference>
<dbReference type="Proteomes" id="UP001206895">
    <property type="component" value="Unassembled WGS sequence"/>
</dbReference>
<dbReference type="EMBL" id="JAMTCJ010000004">
    <property type="protein sequence ID" value="MCP2177898.1"/>
    <property type="molecule type" value="Genomic_DNA"/>
</dbReference>
<evidence type="ECO:0000256" key="1">
    <source>
        <dbReference type="SAM" id="SignalP"/>
    </source>
</evidence>
<dbReference type="InterPro" id="IPR041127">
    <property type="entry name" value="PET_hydrolase/cutinase-like"/>
</dbReference>
<organism evidence="3 4">
    <name type="scientific">Williamsia maris</name>
    <dbReference type="NCBI Taxonomy" id="72806"/>
    <lineage>
        <taxon>Bacteria</taxon>
        <taxon>Bacillati</taxon>
        <taxon>Actinomycetota</taxon>
        <taxon>Actinomycetes</taxon>
        <taxon>Mycobacteriales</taxon>
        <taxon>Nocardiaceae</taxon>
        <taxon>Williamsia</taxon>
    </lineage>
</organism>
<feature type="domain" description="PET hydrolase/cutinase-like" evidence="2">
    <location>
        <begin position="58"/>
        <end position="192"/>
    </location>
</feature>
<sequence length="336" mass="34298">MVAKVMAVVFAVALISTGVATTATAAPAPRAEGALNAGLSGPGPYAVSATAQVTRCVGPEADAQNADARRQGAFTPLQCTSAAPIGRGPDTGVDFYYPTATGQRPLVVFVPGSRANPGYFAPLARHWASYGFVVAISYKGTELAPESGFLGLRRAVAVNGDRTSPLFGRMDLRRVVLAGHSSGATKAIEVAGIANATNGVPVPPAFDVPAAVRLVGVLALAPDVYTVPTPVRTPTLIATGTADRASNPGRIEPIVYGPITGAPAWFVVARGAPHLGVVNPLTTYPLTGVAVQFLRFVTGDPAACRSFVGPSWTLPGDGAFARVVRNATARASSCPA</sequence>
<dbReference type="PANTHER" id="PTHR33428:SF14">
    <property type="entry name" value="CARBOXYLESTERASE TYPE B DOMAIN-CONTAINING PROTEIN"/>
    <property type="match status" value="1"/>
</dbReference>
<dbReference type="PANTHER" id="PTHR33428">
    <property type="entry name" value="CHLOROPHYLLASE-2, CHLOROPLASTIC"/>
    <property type="match status" value="1"/>
</dbReference>
<feature type="signal peptide" evidence="1">
    <location>
        <begin position="1"/>
        <end position="25"/>
    </location>
</feature>
<protein>
    <submittedName>
        <fullName evidence="3">Alpha/beta hydrolase family protein</fullName>
    </submittedName>
</protein>
<dbReference type="Pfam" id="PF12740">
    <property type="entry name" value="PETase"/>
    <property type="match status" value="1"/>
</dbReference>
<keyword evidence="1" id="KW-0732">Signal</keyword>
<dbReference type="Gene3D" id="3.40.50.1820">
    <property type="entry name" value="alpha/beta hydrolase"/>
    <property type="match status" value="1"/>
</dbReference>
<keyword evidence="3" id="KW-0378">Hydrolase</keyword>
<proteinExistence type="predicted"/>
<dbReference type="InterPro" id="IPR029058">
    <property type="entry name" value="AB_hydrolase_fold"/>
</dbReference>
<evidence type="ECO:0000313" key="3">
    <source>
        <dbReference type="EMBL" id="MCP2177898.1"/>
    </source>
</evidence>
<evidence type="ECO:0000259" key="2">
    <source>
        <dbReference type="Pfam" id="PF12740"/>
    </source>
</evidence>
<feature type="chain" id="PRO_5045328822" evidence="1">
    <location>
        <begin position="26"/>
        <end position="336"/>
    </location>
</feature>
<dbReference type="SUPFAM" id="SSF53474">
    <property type="entry name" value="alpha/beta-Hydrolases"/>
    <property type="match status" value="1"/>
</dbReference>
<accession>A0ABT1HIZ2</accession>